<name>A0A9D4GPI8_DREPO</name>
<dbReference type="EMBL" id="JAIWYP010000005">
    <property type="protein sequence ID" value="KAH3819015.1"/>
    <property type="molecule type" value="Genomic_DNA"/>
</dbReference>
<keyword evidence="2" id="KW-1185">Reference proteome</keyword>
<evidence type="ECO:0000313" key="2">
    <source>
        <dbReference type="Proteomes" id="UP000828390"/>
    </source>
</evidence>
<protein>
    <submittedName>
        <fullName evidence="1">Uncharacterized protein</fullName>
    </submittedName>
</protein>
<reference evidence="1" key="1">
    <citation type="journal article" date="2019" name="bioRxiv">
        <title>The Genome of the Zebra Mussel, Dreissena polymorpha: A Resource for Invasive Species Research.</title>
        <authorList>
            <person name="McCartney M.A."/>
            <person name="Auch B."/>
            <person name="Kono T."/>
            <person name="Mallez S."/>
            <person name="Zhang Y."/>
            <person name="Obille A."/>
            <person name="Becker A."/>
            <person name="Abrahante J.E."/>
            <person name="Garbe J."/>
            <person name="Badalamenti J.P."/>
            <person name="Herman A."/>
            <person name="Mangelson H."/>
            <person name="Liachko I."/>
            <person name="Sullivan S."/>
            <person name="Sone E.D."/>
            <person name="Koren S."/>
            <person name="Silverstein K.A.T."/>
            <person name="Beckman K.B."/>
            <person name="Gohl D.M."/>
        </authorList>
    </citation>
    <scope>NUCLEOTIDE SEQUENCE</scope>
    <source>
        <strain evidence="1">Duluth1</strain>
        <tissue evidence="1">Whole animal</tissue>
    </source>
</reference>
<proteinExistence type="predicted"/>
<gene>
    <name evidence="1" type="ORF">DPMN_120745</name>
</gene>
<organism evidence="1 2">
    <name type="scientific">Dreissena polymorpha</name>
    <name type="common">Zebra mussel</name>
    <name type="synonym">Mytilus polymorpha</name>
    <dbReference type="NCBI Taxonomy" id="45954"/>
    <lineage>
        <taxon>Eukaryota</taxon>
        <taxon>Metazoa</taxon>
        <taxon>Spiralia</taxon>
        <taxon>Lophotrochozoa</taxon>
        <taxon>Mollusca</taxon>
        <taxon>Bivalvia</taxon>
        <taxon>Autobranchia</taxon>
        <taxon>Heteroconchia</taxon>
        <taxon>Euheterodonta</taxon>
        <taxon>Imparidentia</taxon>
        <taxon>Neoheterodontei</taxon>
        <taxon>Myida</taxon>
        <taxon>Dreissenoidea</taxon>
        <taxon>Dreissenidae</taxon>
        <taxon>Dreissena</taxon>
    </lineage>
</organism>
<reference evidence="1" key="2">
    <citation type="submission" date="2020-11" db="EMBL/GenBank/DDBJ databases">
        <authorList>
            <person name="McCartney M.A."/>
            <person name="Auch B."/>
            <person name="Kono T."/>
            <person name="Mallez S."/>
            <person name="Becker A."/>
            <person name="Gohl D.M."/>
            <person name="Silverstein K.A.T."/>
            <person name="Koren S."/>
            <person name="Bechman K.B."/>
            <person name="Herman A."/>
            <person name="Abrahante J.E."/>
            <person name="Garbe J."/>
        </authorList>
    </citation>
    <scope>NUCLEOTIDE SEQUENCE</scope>
    <source>
        <strain evidence="1">Duluth1</strain>
        <tissue evidence="1">Whole animal</tissue>
    </source>
</reference>
<comment type="caution">
    <text evidence="1">The sequence shown here is derived from an EMBL/GenBank/DDBJ whole genome shotgun (WGS) entry which is preliminary data.</text>
</comment>
<dbReference type="AlphaFoldDB" id="A0A9D4GPI8"/>
<sequence length="97" mass="10692">MGIATGLHMGPIWAAPYTFMGQPRWDPCGARLHFPSGSHVGSPHGAHIGAHMGPIWVPYRLFAGLRDQYRDLPVTKPVSRHYIHYTTDTEPAINSCG</sequence>
<dbReference type="Proteomes" id="UP000828390">
    <property type="component" value="Unassembled WGS sequence"/>
</dbReference>
<accession>A0A9D4GPI8</accession>
<evidence type="ECO:0000313" key="1">
    <source>
        <dbReference type="EMBL" id="KAH3819015.1"/>
    </source>
</evidence>